<gene>
    <name evidence="1" type="ORF">M3P21_22235</name>
</gene>
<evidence type="ECO:0000313" key="2">
    <source>
        <dbReference type="Proteomes" id="UP001203880"/>
    </source>
</evidence>
<dbReference type="Gene3D" id="3.90.1720.10">
    <property type="entry name" value="endopeptidase domain like (from Nostoc punctiforme)"/>
    <property type="match status" value="1"/>
</dbReference>
<feature type="non-terminal residue" evidence="1">
    <location>
        <position position="164"/>
    </location>
</feature>
<dbReference type="RefSeq" id="WP_249713697.1">
    <property type="nucleotide sequence ID" value="NZ_JAMFMB010000072.1"/>
</dbReference>
<dbReference type="Proteomes" id="UP001203880">
    <property type="component" value="Unassembled WGS sequence"/>
</dbReference>
<name>A0ABT0Q8L7_9RHOB</name>
<evidence type="ECO:0000313" key="1">
    <source>
        <dbReference type="EMBL" id="MCL6286214.1"/>
    </source>
</evidence>
<keyword evidence="2" id="KW-1185">Reference proteome</keyword>
<accession>A0ABT0Q8L7</accession>
<dbReference type="EMBL" id="JAMFMB010000072">
    <property type="protein sequence ID" value="MCL6286214.1"/>
    <property type="molecule type" value="Genomic_DNA"/>
</dbReference>
<protein>
    <submittedName>
        <fullName evidence="1">Uncharacterized protein</fullName>
    </submittedName>
</protein>
<organism evidence="1 2">
    <name type="scientific">Ruegeria spongiae</name>
    <dbReference type="NCBI Taxonomy" id="2942209"/>
    <lineage>
        <taxon>Bacteria</taxon>
        <taxon>Pseudomonadati</taxon>
        <taxon>Pseudomonadota</taxon>
        <taxon>Alphaproteobacteria</taxon>
        <taxon>Rhodobacterales</taxon>
        <taxon>Roseobacteraceae</taxon>
        <taxon>Ruegeria</taxon>
    </lineage>
</organism>
<sequence length="164" mass="19234">MSKTSIRYLPAAGKTYCNIYAHDFAYLCGTYIPRVWWDKDALQDISNGKSIREEYGKTVSELNANSLHDWLENYGSEFNWKREKQIMNLQGRADDGSVCIIVARRKNRKRSGHISAVVPRSKGYTSKKWPVESQAGSINYQYHIKRSAWWEKEKFDSFSFWHHD</sequence>
<comment type="caution">
    <text evidence="1">The sequence shown here is derived from an EMBL/GenBank/DDBJ whole genome shotgun (WGS) entry which is preliminary data.</text>
</comment>
<proteinExistence type="predicted"/>
<reference evidence="1" key="1">
    <citation type="submission" date="2022-05" db="EMBL/GenBank/DDBJ databases">
        <authorList>
            <person name="Park J.-S."/>
        </authorList>
    </citation>
    <scope>NUCLEOTIDE SEQUENCE</scope>
    <source>
        <strain evidence="1">2012CJ41-6</strain>
    </source>
</reference>